<proteinExistence type="predicted"/>
<evidence type="ECO:0000313" key="2">
    <source>
        <dbReference type="Proteomes" id="UP000276133"/>
    </source>
</evidence>
<sequence length="73" mass="8560">MYPIYLKICKNELSKNNLFKKLLAVIVGRLRAPLLGDSSLPQHFNKLSLDLKKIVNIFEEQIIQFFLHYLVTQ</sequence>
<accession>A0A3M7SWL7</accession>
<name>A0A3M7SWL7_BRAPC</name>
<comment type="caution">
    <text evidence="1">The sequence shown here is derived from an EMBL/GenBank/DDBJ whole genome shotgun (WGS) entry which is preliminary data.</text>
</comment>
<protein>
    <submittedName>
        <fullName evidence="1">Uncharacterized protein</fullName>
    </submittedName>
</protein>
<organism evidence="1 2">
    <name type="scientific">Brachionus plicatilis</name>
    <name type="common">Marine rotifer</name>
    <name type="synonym">Brachionus muelleri</name>
    <dbReference type="NCBI Taxonomy" id="10195"/>
    <lineage>
        <taxon>Eukaryota</taxon>
        <taxon>Metazoa</taxon>
        <taxon>Spiralia</taxon>
        <taxon>Gnathifera</taxon>
        <taxon>Rotifera</taxon>
        <taxon>Eurotatoria</taxon>
        <taxon>Monogononta</taxon>
        <taxon>Pseudotrocha</taxon>
        <taxon>Ploima</taxon>
        <taxon>Brachionidae</taxon>
        <taxon>Brachionus</taxon>
    </lineage>
</organism>
<reference evidence="1 2" key="1">
    <citation type="journal article" date="2018" name="Sci. Rep.">
        <title>Genomic signatures of local adaptation to the degree of environmental predictability in rotifers.</title>
        <authorList>
            <person name="Franch-Gras L."/>
            <person name="Hahn C."/>
            <person name="Garcia-Roger E.M."/>
            <person name="Carmona M.J."/>
            <person name="Serra M."/>
            <person name="Gomez A."/>
        </authorList>
    </citation>
    <scope>NUCLEOTIDE SEQUENCE [LARGE SCALE GENOMIC DNA]</scope>
    <source>
        <strain evidence="1">HYR1</strain>
    </source>
</reference>
<dbReference type="EMBL" id="REGN01000680">
    <property type="protein sequence ID" value="RNA40075.1"/>
    <property type="molecule type" value="Genomic_DNA"/>
</dbReference>
<keyword evidence="2" id="KW-1185">Reference proteome</keyword>
<evidence type="ECO:0000313" key="1">
    <source>
        <dbReference type="EMBL" id="RNA40075.1"/>
    </source>
</evidence>
<dbReference type="AlphaFoldDB" id="A0A3M7SWL7"/>
<gene>
    <name evidence="1" type="ORF">BpHYR1_022531</name>
</gene>
<dbReference type="Proteomes" id="UP000276133">
    <property type="component" value="Unassembled WGS sequence"/>
</dbReference>